<dbReference type="EMBL" id="CP035952">
    <property type="protein sequence ID" value="QBF29010.1"/>
    <property type="molecule type" value="Genomic_DNA"/>
</dbReference>
<feature type="transmembrane region" description="Helical" evidence="8">
    <location>
        <begin position="331"/>
        <end position="351"/>
    </location>
</feature>
<protein>
    <recommendedName>
        <fullName evidence="11">Glycosyltransferase RgtA/B/C/D-like domain-containing protein</fullName>
    </recommendedName>
</protein>
<feature type="transmembrane region" description="Helical" evidence="8">
    <location>
        <begin position="198"/>
        <end position="215"/>
    </location>
</feature>
<dbReference type="OrthoDB" id="7057633at2"/>
<dbReference type="Proteomes" id="UP000291130">
    <property type="component" value="Chromosome"/>
</dbReference>
<keyword evidence="3" id="KW-0328">Glycosyltransferase</keyword>
<keyword evidence="6 8" id="KW-1133">Transmembrane helix</keyword>
<dbReference type="GO" id="GO:0009103">
    <property type="term" value="P:lipopolysaccharide biosynthetic process"/>
    <property type="evidence" value="ECO:0007669"/>
    <property type="project" value="UniProtKB-ARBA"/>
</dbReference>
<evidence type="ECO:0000256" key="8">
    <source>
        <dbReference type="SAM" id="Phobius"/>
    </source>
</evidence>
<dbReference type="AlphaFoldDB" id="A0A411MQS2"/>
<feature type="transmembrane region" description="Helical" evidence="8">
    <location>
        <begin position="154"/>
        <end position="178"/>
    </location>
</feature>
<feature type="transmembrane region" description="Helical" evidence="8">
    <location>
        <begin position="125"/>
        <end position="142"/>
    </location>
</feature>
<reference evidence="9 10" key="1">
    <citation type="submission" date="2019-02" db="EMBL/GenBank/DDBJ databases">
        <title>Complete genome sequence of Pseudomonas sp. SNU WT1 isolated from rainbow trout.</title>
        <authorList>
            <person name="Oh W.T."/>
            <person name="Park S.C."/>
        </authorList>
    </citation>
    <scope>NUCLEOTIDE SEQUENCE [LARGE SCALE GENOMIC DNA]</scope>
    <source>
        <strain evidence="9 10">SNU WT1</strain>
    </source>
</reference>
<keyword evidence="10" id="KW-1185">Reference proteome</keyword>
<dbReference type="KEGG" id="ptk:EXN22_03780"/>
<feature type="transmembrane region" description="Helical" evidence="8">
    <location>
        <begin position="76"/>
        <end position="94"/>
    </location>
</feature>
<evidence type="ECO:0000313" key="10">
    <source>
        <dbReference type="Proteomes" id="UP000291130"/>
    </source>
</evidence>
<proteinExistence type="predicted"/>
<feature type="transmembrane region" description="Helical" evidence="8">
    <location>
        <begin position="263"/>
        <end position="285"/>
    </location>
</feature>
<evidence type="ECO:0000256" key="4">
    <source>
        <dbReference type="ARBA" id="ARBA00022679"/>
    </source>
</evidence>
<keyword evidence="4" id="KW-0808">Transferase</keyword>
<dbReference type="GO" id="GO:0005886">
    <property type="term" value="C:plasma membrane"/>
    <property type="evidence" value="ECO:0007669"/>
    <property type="project" value="UniProtKB-SubCell"/>
</dbReference>
<dbReference type="PANTHER" id="PTHR33908:SF11">
    <property type="entry name" value="MEMBRANE PROTEIN"/>
    <property type="match status" value="1"/>
</dbReference>
<evidence type="ECO:0000256" key="1">
    <source>
        <dbReference type="ARBA" id="ARBA00004651"/>
    </source>
</evidence>
<dbReference type="PANTHER" id="PTHR33908">
    <property type="entry name" value="MANNOSYLTRANSFERASE YKCB-RELATED"/>
    <property type="match status" value="1"/>
</dbReference>
<keyword evidence="2" id="KW-1003">Cell membrane</keyword>
<accession>A0A411MQS2</accession>
<keyword evidence="7 8" id="KW-0472">Membrane</keyword>
<evidence type="ECO:0000313" key="9">
    <source>
        <dbReference type="EMBL" id="QBF29010.1"/>
    </source>
</evidence>
<keyword evidence="5 8" id="KW-0812">Transmembrane</keyword>
<evidence type="ECO:0000256" key="3">
    <source>
        <dbReference type="ARBA" id="ARBA00022676"/>
    </source>
</evidence>
<organism evidence="9 10">
    <name type="scientific">Pseudomonas tructae</name>
    <dbReference type="NCBI Taxonomy" id="2518644"/>
    <lineage>
        <taxon>Bacteria</taxon>
        <taxon>Pseudomonadati</taxon>
        <taxon>Pseudomonadota</taxon>
        <taxon>Gammaproteobacteria</taxon>
        <taxon>Pseudomonadales</taxon>
        <taxon>Pseudomonadaceae</taxon>
        <taxon>Pseudomonas</taxon>
    </lineage>
</organism>
<dbReference type="GO" id="GO:0016763">
    <property type="term" value="F:pentosyltransferase activity"/>
    <property type="evidence" value="ECO:0007669"/>
    <property type="project" value="TreeGrafter"/>
</dbReference>
<comment type="subcellular location">
    <subcellularLocation>
        <location evidence="1">Cell membrane</location>
        <topology evidence="1">Multi-pass membrane protein</topology>
    </subcellularLocation>
</comment>
<evidence type="ECO:0000256" key="7">
    <source>
        <dbReference type="ARBA" id="ARBA00023136"/>
    </source>
</evidence>
<dbReference type="InterPro" id="IPR050297">
    <property type="entry name" value="LipidA_mod_glycosyltrf_83"/>
</dbReference>
<evidence type="ECO:0000256" key="2">
    <source>
        <dbReference type="ARBA" id="ARBA00022475"/>
    </source>
</evidence>
<gene>
    <name evidence="9" type="ORF">EXN22_03780</name>
</gene>
<feature type="transmembrane region" description="Helical" evidence="8">
    <location>
        <begin position="357"/>
        <end position="374"/>
    </location>
</feature>
<feature type="transmembrane region" description="Helical" evidence="8">
    <location>
        <begin position="305"/>
        <end position="324"/>
    </location>
</feature>
<evidence type="ECO:0008006" key="11">
    <source>
        <dbReference type="Google" id="ProtNLM"/>
    </source>
</evidence>
<sequence length="475" mass="53102">MVSTYPVRLAFAGSLLLSLVAVLGVATVGRDAALYLDIARQVSEQGPKVAWNAFDWPWFTLLLAGTHSLFGLSLELSAYLWCALFMAGTCALLVDCVRQRVPQAAGWACLLVLAMPAVNQFRNDIIREFGFWFFCVLALWLVQHWQARGGWLRAACIHLAIGAAALFRLEALMLLPALGLWQLIGLRDRQSWQRFCQFLVLPLLAGVLALAVLLVQGGISSARLENYLGLINPQRVLGAFKILSQQFADSLTYKFSKDEAGRIVFFGLLAAMLIKFVTLMGPFSLPFLHRSSWQALRTYGREYQPFAWVAGLYLIILMVFFVVQQFMNSRYLSFLNLLVLPLLAIALMQFARNFPRLGKVLVAIALLVMLANVISTGARKTQYVDAGHWIAANIDPQAATYFEDGRISYYAGRGYFGVLPREEALSDEHVSTYRYFAIEARADEPWLAAWLEKHQLKVLSSFANRKGATVLVIGK</sequence>
<feature type="transmembrane region" description="Helical" evidence="8">
    <location>
        <begin position="6"/>
        <end position="28"/>
    </location>
</feature>
<name>A0A411MQS2_9PSED</name>
<evidence type="ECO:0000256" key="5">
    <source>
        <dbReference type="ARBA" id="ARBA00022692"/>
    </source>
</evidence>
<evidence type="ECO:0000256" key="6">
    <source>
        <dbReference type="ARBA" id="ARBA00022989"/>
    </source>
</evidence>